<comment type="caution">
    <text evidence="1">The sequence shown here is derived from an EMBL/GenBank/DDBJ whole genome shotgun (WGS) entry which is preliminary data.</text>
</comment>
<name>A0A822XA18_NELNU</name>
<reference evidence="1 2" key="1">
    <citation type="journal article" date="2020" name="Mol. Biol. Evol.">
        <title>Distinct Expression and Methylation Patterns for Genes with Different Fates following a Single Whole-Genome Duplication in Flowering Plants.</title>
        <authorList>
            <person name="Shi T."/>
            <person name="Rahmani R.S."/>
            <person name="Gugger P.F."/>
            <person name="Wang M."/>
            <person name="Li H."/>
            <person name="Zhang Y."/>
            <person name="Li Z."/>
            <person name="Wang Q."/>
            <person name="Van de Peer Y."/>
            <person name="Marchal K."/>
            <person name="Chen J."/>
        </authorList>
    </citation>
    <scope>NUCLEOTIDE SEQUENCE [LARGE SCALE GENOMIC DNA]</scope>
    <source>
        <tissue evidence="1">Leaf</tissue>
    </source>
</reference>
<proteinExistence type="predicted"/>
<dbReference type="AlphaFoldDB" id="A0A822XA18"/>
<protein>
    <submittedName>
        <fullName evidence="1">Uncharacterized protein</fullName>
    </submittedName>
</protein>
<keyword evidence="2" id="KW-1185">Reference proteome</keyword>
<evidence type="ECO:0000313" key="2">
    <source>
        <dbReference type="Proteomes" id="UP000607653"/>
    </source>
</evidence>
<accession>A0A822XA18</accession>
<sequence>MGCYTSKSRKHFRGHEDPVILASQTACKS</sequence>
<organism evidence="1 2">
    <name type="scientific">Nelumbo nucifera</name>
    <name type="common">Sacred lotus</name>
    <dbReference type="NCBI Taxonomy" id="4432"/>
    <lineage>
        <taxon>Eukaryota</taxon>
        <taxon>Viridiplantae</taxon>
        <taxon>Streptophyta</taxon>
        <taxon>Embryophyta</taxon>
        <taxon>Tracheophyta</taxon>
        <taxon>Spermatophyta</taxon>
        <taxon>Magnoliopsida</taxon>
        <taxon>Proteales</taxon>
        <taxon>Nelumbonaceae</taxon>
        <taxon>Nelumbo</taxon>
    </lineage>
</organism>
<dbReference type="Proteomes" id="UP000607653">
    <property type="component" value="Unassembled WGS sequence"/>
</dbReference>
<gene>
    <name evidence="1" type="ORF">HUJ06_019767</name>
</gene>
<evidence type="ECO:0000313" key="1">
    <source>
        <dbReference type="EMBL" id="DAD18304.1"/>
    </source>
</evidence>
<dbReference type="EMBL" id="DUZY01000001">
    <property type="protein sequence ID" value="DAD18304.1"/>
    <property type="molecule type" value="Genomic_DNA"/>
</dbReference>